<dbReference type="RefSeq" id="WP_193674693.1">
    <property type="nucleotide sequence ID" value="NZ_JADDIV010000001.1"/>
</dbReference>
<comment type="caution">
    <text evidence="3">The sequence shown here is derived from an EMBL/GenBank/DDBJ whole genome shotgun (WGS) entry which is preliminary data.</text>
</comment>
<feature type="region of interest" description="Disordered" evidence="1">
    <location>
        <begin position="38"/>
        <end position="84"/>
    </location>
</feature>
<evidence type="ECO:0008006" key="5">
    <source>
        <dbReference type="Google" id="ProtNLM"/>
    </source>
</evidence>
<feature type="chain" id="PRO_5045873205" description="DUF2946 domain-containing protein" evidence="2">
    <location>
        <begin position="35"/>
        <end position="143"/>
    </location>
</feature>
<reference evidence="3 4" key="1">
    <citation type="submission" date="2020-10" db="EMBL/GenBank/DDBJ databases">
        <title>Ramlibacter sp. HM2 16S ribosomal RNA gene Genome sequencing and assembly.</title>
        <authorList>
            <person name="Kang M."/>
        </authorList>
    </citation>
    <scope>NUCLEOTIDE SEQUENCE [LARGE SCALE GENOMIC DNA]</scope>
    <source>
        <strain evidence="3 4">HM2</strain>
    </source>
</reference>
<gene>
    <name evidence="3" type="ORF">IM787_00605</name>
</gene>
<sequence length="143" mass="14525">MSTLRLVIAWLLMAALPLQGMAAAAMLFCGPVHAGTTQAAGHDHASHGHGAEHDAASHAHGRTDGADEPSSQALQPALDAQATASAVDDGHGCPVCAACCNLVALSEPPALRLGENAHLLQPLPGPARVLTRHAPTPDKPPRA</sequence>
<dbReference type="Proteomes" id="UP000806285">
    <property type="component" value="Unassembled WGS sequence"/>
</dbReference>
<evidence type="ECO:0000256" key="1">
    <source>
        <dbReference type="SAM" id="MobiDB-lite"/>
    </source>
</evidence>
<feature type="signal peptide" evidence="2">
    <location>
        <begin position="1"/>
        <end position="34"/>
    </location>
</feature>
<proteinExistence type="predicted"/>
<keyword evidence="2" id="KW-0732">Signal</keyword>
<name>A0ABR9RXS6_9BURK</name>
<evidence type="ECO:0000256" key="2">
    <source>
        <dbReference type="SAM" id="SignalP"/>
    </source>
</evidence>
<protein>
    <recommendedName>
        <fullName evidence="5">DUF2946 domain-containing protein</fullName>
    </recommendedName>
</protein>
<dbReference type="EMBL" id="JADDIV010000001">
    <property type="protein sequence ID" value="MBE7366053.1"/>
    <property type="molecule type" value="Genomic_DNA"/>
</dbReference>
<evidence type="ECO:0000313" key="3">
    <source>
        <dbReference type="EMBL" id="MBE7366053.1"/>
    </source>
</evidence>
<feature type="compositionally biased region" description="Basic and acidic residues" evidence="1">
    <location>
        <begin position="41"/>
        <end position="65"/>
    </location>
</feature>
<feature type="region of interest" description="Disordered" evidence="1">
    <location>
        <begin position="121"/>
        <end position="143"/>
    </location>
</feature>
<keyword evidence="4" id="KW-1185">Reference proteome</keyword>
<evidence type="ECO:0000313" key="4">
    <source>
        <dbReference type="Proteomes" id="UP000806285"/>
    </source>
</evidence>
<organism evidence="3 4">
    <name type="scientific">Ramlibacter pallidus</name>
    <dbReference type="NCBI Taxonomy" id="2780087"/>
    <lineage>
        <taxon>Bacteria</taxon>
        <taxon>Pseudomonadati</taxon>
        <taxon>Pseudomonadota</taxon>
        <taxon>Betaproteobacteria</taxon>
        <taxon>Burkholderiales</taxon>
        <taxon>Comamonadaceae</taxon>
        <taxon>Ramlibacter</taxon>
    </lineage>
</organism>
<accession>A0ABR9RXS6</accession>